<dbReference type="SUPFAM" id="SSF51445">
    <property type="entry name" value="(Trans)glycosidases"/>
    <property type="match status" value="1"/>
</dbReference>
<evidence type="ECO:0000313" key="5">
    <source>
        <dbReference type="EMBL" id="CEM01667.1"/>
    </source>
</evidence>
<gene>
    <name evidence="5" type="ORF">Vbra_13257</name>
</gene>
<proteinExistence type="predicted"/>
<organism evidence="5 6">
    <name type="scientific">Vitrella brassicaformis (strain CCMP3155)</name>
    <dbReference type="NCBI Taxonomy" id="1169540"/>
    <lineage>
        <taxon>Eukaryota</taxon>
        <taxon>Sar</taxon>
        <taxon>Alveolata</taxon>
        <taxon>Colpodellida</taxon>
        <taxon>Vitrellaceae</taxon>
        <taxon>Vitrella</taxon>
    </lineage>
</organism>
<dbReference type="EMBL" id="CDMY01000307">
    <property type="protein sequence ID" value="CEM01667.1"/>
    <property type="molecule type" value="Genomic_DNA"/>
</dbReference>
<reference evidence="5 6" key="1">
    <citation type="submission" date="2014-11" db="EMBL/GenBank/DDBJ databases">
        <authorList>
            <person name="Zhu J."/>
            <person name="Qi W."/>
            <person name="Song R."/>
        </authorList>
    </citation>
    <scope>NUCLEOTIDE SEQUENCE [LARGE SCALE GENOMIC DNA]</scope>
</reference>
<evidence type="ECO:0000313" key="6">
    <source>
        <dbReference type="Proteomes" id="UP000041254"/>
    </source>
</evidence>
<dbReference type="GO" id="GO:0005615">
    <property type="term" value="C:extracellular space"/>
    <property type="evidence" value="ECO:0007669"/>
    <property type="project" value="TreeGrafter"/>
</dbReference>
<evidence type="ECO:0000256" key="2">
    <source>
        <dbReference type="ARBA" id="ARBA00023295"/>
    </source>
</evidence>
<keyword evidence="3" id="KW-0732">Signal</keyword>
<dbReference type="PANTHER" id="PTHR46290">
    <property type="entry name" value="DI-N-ACETYLCHITOBIASE"/>
    <property type="match status" value="1"/>
</dbReference>
<dbReference type="InterPro" id="IPR017853">
    <property type="entry name" value="GH"/>
</dbReference>
<dbReference type="VEuPathDB" id="CryptoDB:Vbra_13257"/>
<keyword evidence="1" id="KW-0378">Hydrolase</keyword>
<keyword evidence="2" id="KW-0326">Glycosidase</keyword>
<evidence type="ECO:0000259" key="4">
    <source>
        <dbReference type="SMART" id="SM00636"/>
    </source>
</evidence>
<accession>A0A0G4ESQ0</accession>
<dbReference type="OrthoDB" id="73875at2759"/>
<dbReference type="PANTHER" id="PTHR46290:SF1">
    <property type="entry name" value="DI-N-ACETYLCHITOBIASE"/>
    <property type="match status" value="1"/>
</dbReference>
<name>A0A0G4ESQ0_VITBC</name>
<dbReference type="OMA" id="KWIMKQV"/>
<dbReference type="InterPro" id="IPR051887">
    <property type="entry name" value="GH18_Domain-Containing"/>
</dbReference>
<dbReference type="AlphaFoldDB" id="A0A0G4ESQ0"/>
<feature type="signal peptide" evidence="3">
    <location>
        <begin position="1"/>
        <end position="21"/>
    </location>
</feature>
<dbReference type="Gene3D" id="3.20.20.80">
    <property type="entry name" value="Glycosidases"/>
    <property type="match status" value="1"/>
</dbReference>
<feature type="domain" description="Chitinase II/V-like catalytic" evidence="4">
    <location>
        <begin position="42"/>
        <end position="382"/>
    </location>
</feature>
<dbReference type="SMART" id="SM00636">
    <property type="entry name" value="Glyco_18"/>
    <property type="match status" value="1"/>
</dbReference>
<dbReference type="GO" id="GO:0016798">
    <property type="term" value="F:hydrolase activity, acting on glycosyl bonds"/>
    <property type="evidence" value="ECO:0007669"/>
    <property type="project" value="UniProtKB-KW"/>
</dbReference>
<evidence type="ECO:0000256" key="3">
    <source>
        <dbReference type="SAM" id="SignalP"/>
    </source>
</evidence>
<dbReference type="STRING" id="1169540.A0A0G4ESQ0"/>
<dbReference type="InterPro" id="IPR001223">
    <property type="entry name" value="Glyco_hydro18_cat"/>
</dbReference>
<dbReference type="Proteomes" id="UP000041254">
    <property type="component" value="Unassembled WGS sequence"/>
</dbReference>
<dbReference type="InParanoid" id="A0A0G4ESQ0"/>
<dbReference type="InterPro" id="IPR011583">
    <property type="entry name" value="Chitinase_II/V-like_cat"/>
</dbReference>
<sequence>MSPSGVLVVLLCALWCEKAFGGAPCPCKDSRLCEPVQRVPSKEVFGFGSASWRQYDWDVVTTIAWANESDTELLCHAHKHNVRLISAANRPEKAFLNGSEAAMVEWVRSTVARLSSIHFDGVTFDYEAPMDPTDTHTQMKYAELVKRTKEALAKERPGSQVSVCVPWSPYDIDQRSYDWRALADAADFLYVMAYDIQSQILSRCIAQPNSPIEAARYGLNAYMRLSIPPSSLVLGVPFYGYVYGCFNTTIGDTPICAIEEDPFRSVACSDAAGSQWPFRDMYRVYSGELAGVCVSGVHWDEATQSPWFNFYSLTDTKLQQQGENKMMFRRSLTPSSCSATIQPQHIPVRQAWFDSPRSIRAKVRMAKDMGLRGVGPFAFDQLLPRDGAQIKASPGLKDAAGEFWGALGEIRQADAMTATGQ</sequence>
<dbReference type="GO" id="GO:0009313">
    <property type="term" value="P:oligosaccharide catabolic process"/>
    <property type="evidence" value="ECO:0007669"/>
    <property type="project" value="TreeGrafter"/>
</dbReference>
<evidence type="ECO:0000256" key="1">
    <source>
        <dbReference type="ARBA" id="ARBA00022801"/>
    </source>
</evidence>
<protein>
    <recommendedName>
        <fullName evidence="4">Chitinase II/V-like catalytic domain-containing protein</fullName>
    </recommendedName>
</protein>
<dbReference type="Pfam" id="PF00704">
    <property type="entry name" value="Glyco_hydro_18"/>
    <property type="match status" value="1"/>
</dbReference>
<dbReference type="GO" id="GO:0008061">
    <property type="term" value="F:chitin binding"/>
    <property type="evidence" value="ECO:0007669"/>
    <property type="project" value="InterPro"/>
</dbReference>
<keyword evidence="6" id="KW-1185">Reference proteome</keyword>
<feature type="chain" id="PRO_5005188219" description="Chitinase II/V-like catalytic domain-containing protein" evidence="3">
    <location>
        <begin position="22"/>
        <end position="421"/>
    </location>
</feature>